<dbReference type="SUPFAM" id="SSF52540">
    <property type="entry name" value="P-loop containing nucleoside triphosphate hydrolases"/>
    <property type="match status" value="1"/>
</dbReference>
<dbReference type="InterPro" id="IPR011990">
    <property type="entry name" value="TPR-like_helical_dom_sf"/>
</dbReference>
<dbReference type="Pfam" id="PF13191">
    <property type="entry name" value="AAA_16"/>
    <property type="match status" value="1"/>
</dbReference>
<feature type="domain" description="HTH luxR-type" evidence="4">
    <location>
        <begin position="860"/>
        <end position="921"/>
    </location>
</feature>
<protein>
    <submittedName>
        <fullName evidence="5">Regulatory protein, luxR family</fullName>
    </submittedName>
</protein>
<keyword evidence="6" id="KW-1185">Reference proteome</keyword>
<evidence type="ECO:0000313" key="5">
    <source>
        <dbReference type="EMBL" id="SCL72070.1"/>
    </source>
</evidence>
<evidence type="ECO:0000313" key="6">
    <source>
        <dbReference type="Proteomes" id="UP000199001"/>
    </source>
</evidence>
<feature type="compositionally biased region" description="Pro residues" evidence="3">
    <location>
        <begin position="927"/>
        <end position="947"/>
    </location>
</feature>
<dbReference type="Pfam" id="PF00196">
    <property type="entry name" value="GerE"/>
    <property type="match status" value="1"/>
</dbReference>
<dbReference type="RefSeq" id="WP_091106426.1">
    <property type="nucleotide sequence ID" value="NZ_FMHZ01000002.1"/>
</dbReference>
<dbReference type="PANTHER" id="PTHR16305:SF35">
    <property type="entry name" value="TRANSCRIPTIONAL ACTIVATOR DOMAIN"/>
    <property type="match status" value="1"/>
</dbReference>
<dbReference type="STRING" id="47855.GA0070606_5946"/>
<dbReference type="InterPro" id="IPR027417">
    <property type="entry name" value="P-loop_NTPase"/>
</dbReference>
<dbReference type="GO" id="GO:0004016">
    <property type="term" value="F:adenylate cyclase activity"/>
    <property type="evidence" value="ECO:0007669"/>
    <property type="project" value="TreeGrafter"/>
</dbReference>
<dbReference type="EMBL" id="FMHZ01000002">
    <property type="protein sequence ID" value="SCL72070.1"/>
    <property type="molecule type" value="Genomic_DNA"/>
</dbReference>
<dbReference type="GO" id="GO:0003677">
    <property type="term" value="F:DNA binding"/>
    <property type="evidence" value="ECO:0007669"/>
    <property type="project" value="InterPro"/>
</dbReference>
<dbReference type="AlphaFoldDB" id="A0A1C6W1M7"/>
<evidence type="ECO:0000256" key="3">
    <source>
        <dbReference type="SAM" id="MobiDB-lite"/>
    </source>
</evidence>
<dbReference type="PROSITE" id="PS00622">
    <property type="entry name" value="HTH_LUXR_1"/>
    <property type="match status" value="1"/>
</dbReference>
<dbReference type="GO" id="GO:0005737">
    <property type="term" value="C:cytoplasm"/>
    <property type="evidence" value="ECO:0007669"/>
    <property type="project" value="TreeGrafter"/>
</dbReference>
<evidence type="ECO:0000259" key="4">
    <source>
        <dbReference type="PROSITE" id="PS50043"/>
    </source>
</evidence>
<dbReference type="GO" id="GO:0006355">
    <property type="term" value="P:regulation of DNA-templated transcription"/>
    <property type="evidence" value="ECO:0007669"/>
    <property type="project" value="InterPro"/>
</dbReference>
<keyword evidence="1" id="KW-0547">Nucleotide-binding</keyword>
<dbReference type="Proteomes" id="UP000199001">
    <property type="component" value="Unassembled WGS sequence"/>
</dbReference>
<dbReference type="InterPro" id="IPR036388">
    <property type="entry name" value="WH-like_DNA-bd_sf"/>
</dbReference>
<proteinExistence type="predicted"/>
<keyword evidence="2" id="KW-0067">ATP-binding</keyword>
<dbReference type="PANTHER" id="PTHR16305">
    <property type="entry name" value="TESTICULAR SOLUBLE ADENYLYL CYCLASE"/>
    <property type="match status" value="1"/>
</dbReference>
<gene>
    <name evidence="5" type="ORF">GA0070606_5946</name>
</gene>
<feature type="region of interest" description="Disordered" evidence="3">
    <location>
        <begin position="921"/>
        <end position="947"/>
    </location>
</feature>
<reference evidence="6" key="1">
    <citation type="submission" date="2016-06" db="EMBL/GenBank/DDBJ databases">
        <authorList>
            <person name="Varghese N."/>
            <person name="Submissions Spin"/>
        </authorList>
    </citation>
    <scope>NUCLEOTIDE SEQUENCE [LARGE SCALE GENOMIC DNA]</scope>
    <source>
        <strain evidence="6">DSM 43903</strain>
    </source>
</reference>
<dbReference type="SMART" id="SM00421">
    <property type="entry name" value="HTH_LUXR"/>
    <property type="match status" value="1"/>
</dbReference>
<dbReference type="InterPro" id="IPR041664">
    <property type="entry name" value="AAA_16"/>
</dbReference>
<dbReference type="OrthoDB" id="3178131at2"/>
<accession>A0A1C6W1M7</accession>
<dbReference type="PROSITE" id="PS50043">
    <property type="entry name" value="HTH_LUXR_2"/>
    <property type="match status" value="1"/>
</dbReference>
<dbReference type="Gene3D" id="1.25.40.10">
    <property type="entry name" value="Tetratricopeptide repeat domain"/>
    <property type="match status" value="1"/>
</dbReference>
<organism evidence="5 6">
    <name type="scientific">Micromonospora citrea</name>
    <dbReference type="NCBI Taxonomy" id="47855"/>
    <lineage>
        <taxon>Bacteria</taxon>
        <taxon>Bacillati</taxon>
        <taxon>Actinomycetota</taxon>
        <taxon>Actinomycetes</taxon>
        <taxon>Micromonosporales</taxon>
        <taxon>Micromonosporaceae</taxon>
        <taxon>Micromonospora</taxon>
    </lineage>
</organism>
<dbReference type="InterPro" id="IPR016032">
    <property type="entry name" value="Sig_transdc_resp-reg_C-effctor"/>
</dbReference>
<dbReference type="GO" id="GO:0005524">
    <property type="term" value="F:ATP binding"/>
    <property type="evidence" value="ECO:0007669"/>
    <property type="project" value="UniProtKB-KW"/>
</dbReference>
<dbReference type="SUPFAM" id="SSF46894">
    <property type="entry name" value="C-terminal effector domain of the bipartite response regulators"/>
    <property type="match status" value="1"/>
</dbReference>
<dbReference type="PRINTS" id="PR00038">
    <property type="entry name" value="HTHLUXR"/>
</dbReference>
<dbReference type="Gene3D" id="1.10.10.10">
    <property type="entry name" value="Winged helix-like DNA-binding domain superfamily/Winged helix DNA-binding domain"/>
    <property type="match status" value="1"/>
</dbReference>
<sequence>MELTERSCQLDLLERRLAELIATGGTPTGRTVTVLAGPVGSGKTALLQTFTRRAIEAGARVLGASASRAERSVPLEVVRQLVRVASDPEDRARFGRLLDAGSLAWADVEGADDEDTARHTAAIGGALLELTTRGPLVITVDDVHHADVASLRCLDYVARRISGLPVLVLLTEAPRTRPWRPEVYAELLQPARLHRIRLPLLTVEGTFQVLAHRLGVPVARTIAEESHRISGGNPLLVHALADDQAVAPRPADRPVAGESFREAVLSCLYRCDHLVLDAARVLAVTGDPPHGSLLPQLVDARSRSALGAVDCSTSAGLVTEAGLRHPAVSRAVLDGTTAEERARLHLEAARLLHDEGAPPARIAPHLVNVDELTEPWMAHSLLDAGEQALLDGEVETALGYLRRANRSCAGDCLRARIRSALARAEWQLDPQAAVPHLLGVATAVRAGHLGSQQAAGPIQYLLWHGEIDKAVELVQHLSDGADSADPRSAAELLVTTGWMSTLYPGVSVDRPNPTAVARDPLTLAKVKRGLEGASLLSAVLERGDATVVEQAERALHAGGLDDEPRVWSSVCAIIAMIYADRLDLAGDWCDRLDRNPAARRYPSPSATLAALRASVSGRLGDLPRAERLADEALRQLSLKGWGVVIGMPLSIRLRALTFMNELDAAADCLQVPVPPAMFETPIGLHYLHARGTHALAAGSPEDALADFQLCGQLMTAWRLDFSALVPWRTECARALLRMGRRQQARKLVREELARLRPVQLRYRAAALRVLASAEDGPDRITHLRSAVRLLRQCGDRMELAHNLTDLGHAYQQAGDRREARVAARAARALAEECGIPLLRASTATSGSGSAEGPAGTALVVDGLNDAESQVAALAAQGHTNREIAEKLFLTVSTIEQRLTRIYRKLHVNSRNELATRLRLHRPGATLPHPPPPGQSEPGGRPPGPRFR</sequence>
<dbReference type="Gene3D" id="3.40.50.300">
    <property type="entry name" value="P-loop containing nucleotide triphosphate hydrolases"/>
    <property type="match status" value="1"/>
</dbReference>
<dbReference type="CDD" id="cd06170">
    <property type="entry name" value="LuxR_C_like"/>
    <property type="match status" value="1"/>
</dbReference>
<name>A0A1C6W1M7_9ACTN</name>
<evidence type="ECO:0000256" key="1">
    <source>
        <dbReference type="ARBA" id="ARBA00022741"/>
    </source>
</evidence>
<evidence type="ECO:0000256" key="2">
    <source>
        <dbReference type="ARBA" id="ARBA00022840"/>
    </source>
</evidence>
<dbReference type="InterPro" id="IPR000792">
    <property type="entry name" value="Tscrpt_reg_LuxR_C"/>
</dbReference>